<dbReference type="Proteomes" id="UP000002630">
    <property type="component" value="Linkage Group LG24"/>
</dbReference>
<name>D7FRV9_ECTSI</name>
<sequence length="454" mass="50047">MEEGPRGSRVPPLLQRLLLLLTISVGVMVVQQCWGWSAAIGSGSREPLKQHEGSEHAKLGVTATHVFVRETGGETHVMSGANLFQSAGCPQALSRSQAEAALDGGNSTSNTITLLSFGSGRSGNHFLMISSYLAMGFCCRSRLLTLPEVDTAMPGDDEGGGFKAGERWFDFSRVTPPWPGFEQLGDNPEVCRPQMEDGADNAFGYEHIHSRLLRCMNRVYLRGCEKAYLGKMVDLEGFCPKQEPGKRKGAGSLVVHIRSGDIFNPNEEGRRRTEFGQPPLQYYLHVLGEKDWDNVTFLTAAWNQKAINPTFSILEVMAKAGTLGDNVRLLKNRSLLEDVREMLCADALATSRSSMSFLTFAHSRATTFFVPTPCGNGGFRRMRRPPVKATFDNTTLLLLEKPDAEVYGTAWPGNSPKYSVYQAWHDTPEQLLEMATFGGIEGVQKCSVHPPWHE</sequence>
<evidence type="ECO:0000256" key="1">
    <source>
        <dbReference type="SAM" id="SignalP"/>
    </source>
</evidence>
<keyword evidence="3" id="KW-1185">Reference proteome</keyword>
<feature type="chain" id="PRO_5003095367" evidence="1">
    <location>
        <begin position="36"/>
        <end position="454"/>
    </location>
</feature>
<accession>D7FRV9</accession>
<reference evidence="2 3" key="1">
    <citation type="journal article" date="2010" name="Nature">
        <title>The Ectocarpus genome and the independent evolution of multicellularity in brown algae.</title>
        <authorList>
            <person name="Cock J.M."/>
            <person name="Sterck L."/>
            <person name="Rouze P."/>
            <person name="Scornet D."/>
            <person name="Allen A.E."/>
            <person name="Amoutzias G."/>
            <person name="Anthouard V."/>
            <person name="Artiguenave F."/>
            <person name="Aury J.M."/>
            <person name="Badger J.H."/>
            <person name="Beszteri B."/>
            <person name="Billiau K."/>
            <person name="Bonnet E."/>
            <person name="Bothwell J.H."/>
            <person name="Bowler C."/>
            <person name="Boyen C."/>
            <person name="Brownlee C."/>
            <person name="Carrano C.J."/>
            <person name="Charrier B."/>
            <person name="Cho G.Y."/>
            <person name="Coelho S.M."/>
            <person name="Collen J."/>
            <person name="Corre E."/>
            <person name="Da Silva C."/>
            <person name="Delage L."/>
            <person name="Delaroque N."/>
            <person name="Dittami S.M."/>
            <person name="Doulbeau S."/>
            <person name="Elias M."/>
            <person name="Farnham G."/>
            <person name="Gachon C.M."/>
            <person name="Gschloessl B."/>
            <person name="Heesch S."/>
            <person name="Jabbari K."/>
            <person name="Jubin C."/>
            <person name="Kawai H."/>
            <person name="Kimura K."/>
            <person name="Kloareg B."/>
            <person name="Kupper F.C."/>
            <person name="Lang D."/>
            <person name="Le Bail A."/>
            <person name="Leblanc C."/>
            <person name="Lerouge P."/>
            <person name="Lohr M."/>
            <person name="Lopez P.J."/>
            <person name="Martens C."/>
            <person name="Maumus F."/>
            <person name="Michel G."/>
            <person name="Miranda-Saavedra D."/>
            <person name="Morales J."/>
            <person name="Moreau H."/>
            <person name="Motomura T."/>
            <person name="Nagasato C."/>
            <person name="Napoli C.A."/>
            <person name="Nelson D.R."/>
            <person name="Nyvall-Collen P."/>
            <person name="Peters A.F."/>
            <person name="Pommier C."/>
            <person name="Potin P."/>
            <person name="Poulain J."/>
            <person name="Quesneville H."/>
            <person name="Read B."/>
            <person name="Rensing S.A."/>
            <person name="Ritter A."/>
            <person name="Rousvoal S."/>
            <person name="Samanta M."/>
            <person name="Samson G."/>
            <person name="Schroeder D.C."/>
            <person name="Segurens B."/>
            <person name="Strittmatter M."/>
            <person name="Tonon T."/>
            <person name="Tregear J.W."/>
            <person name="Valentin K."/>
            <person name="von Dassow P."/>
            <person name="Yamagishi T."/>
            <person name="Van de Peer Y."/>
            <person name="Wincker P."/>
        </authorList>
    </citation>
    <scope>NUCLEOTIDE SEQUENCE [LARGE SCALE GENOMIC DNA]</scope>
    <source>
        <strain evidence="3">Ec32 / CCAP1310/4</strain>
    </source>
</reference>
<dbReference type="InParanoid" id="D7FRV9"/>
<dbReference type="AlphaFoldDB" id="D7FRV9"/>
<organism evidence="2 3">
    <name type="scientific">Ectocarpus siliculosus</name>
    <name type="common">Brown alga</name>
    <name type="synonym">Conferva siliculosa</name>
    <dbReference type="NCBI Taxonomy" id="2880"/>
    <lineage>
        <taxon>Eukaryota</taxon>
        <taxon>Sar</taxon>
        <taxon>Stramenopiles</taxon>
        <taxon>Ochrophyta</taxon>
        <taxon>PX clade</taxon>
        <taxon>Phaeophyceae</taxon>
        <taxon>Ectocarpales</taxon>
        <taxon>Ectocarpaceae</taxon>
        <taxon>Ectocarpus</taxon>
    </lineage>
</organism>
<keyword evidence="1" id="KW-0732">Signal</keyword>
<proteinExistence type="predicted"/>
<dbReference type="EMBL" id="FN649749">
    <property type="protein sequence ID" value="CBJ30900.1"/>
    <property type="molecule type" value="Genomic_DNA"/>
</dbReference>
<protein>
    <submittedName>
        <fullName evidence="2">Uncharacterized protein</fullName>
    </submittedName>
</protein>
<evidence type="ECO:0000313" key="3">
    <source>
        <dbReference type="Proteomes" id="UP000002630"/>
    </source>
</evidence>
<evidence type="ECO:0000313" key="2">
    <source>
        <dbReference type="EMBL" id="CBJ30900.1"/>
    </source>
</evidence>
<feature type="signal peptide" evidence="1">
    <location>
        <begin position="1"/>
        <end position="35"/>
    </location>
</feature>
<gene>
    <name evidence="2" type="ORF">Esi_0221_0021</name>
</gene>
<dbReference type="EMBL" id="FN648400">
    <property type="protein sequence ID" value="CBJ30900.1"/>
    <property type="molecule type" value="Genomic_DNA"/>
</dbReference>